<proteinExistence type="inferred from homology"/>
<dbReference type="SMART" id="SM00490">
    <property type="entry name" value="HELICc"/>
    <property type="match status" value="1"/>
</dbReference>
<dbReference type="GO" id="GO:0009266">
    <property type="term" value="P:response to temperature stimulus"/>
    <property type="evidence" value="ECO:0007669"/>
    <property type="project" value="UniProtKB-ARBA"/>
</dbReference>
<feature type="short sequence motif" description="Q motif" evidence="10">
    <location>
        <begin position="1"/>
        <end position="29"/>
    </location>
</feature>
<reference evidence="16 17" key="1">
    <citation type="submission" date="2020-04" db="EMBL/GenBank/DDBJ databases">
        <title>Draft genome of Pyxidicoccus fallax type strain.</title>
        <authorList>
            <person name="Whitworth D.E."/>
        </authorList>
    </citation>
    <scope>NUCLEOTIDE SEQUENCE [LARGE SCALE GENOMIC DNA]</scope>
    <source>
        <strain evidence="16 17">DSM 14698</strain>
    </source>
</reference>
<keyword evidence="4 11" id="KW-0378">Hydrolase</keyword>
<evidence type="ECO:0000259" key="13">
    <source>
        <dbReference type="PROSITE" id="PS51192"/>
    </source>
</evidence>
<comment type="similarity">
    <text evidence="7 11">Belongs to the DEAD box helicase family.</text>
</comment>
<dbReference type="GO" id="GO:0003676">
    <property type="term" value="F:nucleic acid binding"/>
    <property type="evidence" value="ECO:0007669"/>
    <property type="project" value="InterPro"/>
</dbReference>
<dbReference type="RefSeq" id="WP_169344076.1">
    <property type="nucleotide sequence ID" value="NZ_JABBJJ010000025.1"/>
</dbReference>
<accession>A0A848LET9</accession>
<feature type="compositionally biased region" description="Gly residues" evidence="12">
    <location>
        <begin position="457"/>
        <end position="467"/>
    </location>
</feature>
<comment type="caution">
    <text evidence="16">The sequence shown here is derived from an EMBL/GenBank/DDBJ whole genome shotgun (WGS) entry which is preliminary data.</text>
</comment>
<dbReference type="Pfam" id="PF00270">
    <property type="entry name" value="DEAD"/>
    <property type="match status" value="1"/>
</dbReference>
<dbReference type="AlphaFoldDB" id="A0A848LET9"/>
<keyword evidence="17" id="KW-1185">Reference proteome</keyword>
<dbReference type="SUPFAM" id="SSF52540">
    <property type="entry name" value="P-loop containing nucleoside triphosphate hydrolases"/>
    <property type="match status" value="1"/>
</dbReference>
<dbReference type="PROSITE" id="PS51194">
    <property type="entry name" value="HELICASE_CTER"/>
    <property type="match status" value="1"/>
</dbReference>
<dbReference type="Proteomes" id="UP000518300">
    <property type="component" value="Unassembled WGS sequence"/>
</dbReference>
<evidence type="ECO:0000256" key="6">
    <source>
        <dbReference type="ARBA" id="ARBA00022840"/>
    </source>
</evidence>
<feature type="domain" description="Helicase ATP-binding" evidence="13">
    <location>
        <begin position="32"/>
        <end position="207"/>
    </location>
</feature>
<dbReference type="InterPro" id="IPR011545">
    <property type="entry name" value="DEAD/DEAH_box_helicase_dom"/>
</dbReference>
<feature type="region of interest" description="Disordered" evidence="12">
    <location>
        <begin position="371"/>
        <end position="509"/>
    </location>
</feature>
<protein>
    <recommendedName>
        <fullName evidence="9">DEAD-box ATP-dependent RNA helicase RhpA</fullName>
        <ecNumber evidence="1">3.6.4.13</ecNumber>
    </recommendedName>
</protein>
<feature type="compositionally biased region" description="Basic and acidic residues" evidence="12">
    <location>
        <begin position="391"/>
        <end position="402"/>
    </location>
</feature>
<evidence type="ECO:0000256" key="4">
    <source>
        <dbReference type="ARBA" id="ARBA00022801"/>
    </source>
</evidence>
<dbReference type="GO" id="GO:0005829">
    <property type="term" value="C:cytosol"/>
    <property type="evidence" value="ECO:0007669"/>
    <property type="project" value="TreeGrafter"/>
</dbReference>
<dbReference type="EMBL" id="JABBJJ010000025">
    <property type="protein sequence ID" value="NMO14781.1"/>
    <property type="molecule type" value="Genomic_DNA"/>
</dbReference>
<dbReference type="InterPro" id="IPR000629">
    <property type="entry name" value="RNA-helicase_DEAD-box_CS"/>
</dbReference>
<dbReference type="PROSITE" id="PS51195">
    <property type="entry name" value="Q_MOTIF"/>
    <property type="match status" value="1"/>
</dbReference>
<keyword evidence="2" id="KW-0963">Cytoplasm</keyword>
<comment type="catalytic activity">
    <reaction evidence="8">
        <text>ATP + H2O = ADP + phosphate + H(+)</text>
        <dbReference type="Rhea" id="RHEA:13065"/>
        <dbReference type="ChEBI" id="CHEBI:15377"/>
        <dbReference type="ChEBI" id="CHEBI:15378"/>
        <dbReference type="ChEBI" id="CHEBI:30616"/>
        <dbReference type="ChEBI" id="CHEBI:43474"/>
        <dbReference type="ChEBI" id="CHEBI:456216"/>
        <dbReference type="EC" id="3.6.4.13"/>
    </reaction>
</comment>
<evidence type="ECO:0000313" key="17">
    <source>
        <dbReference type="Proteomes" id="UP000518300"/>
    </source>
</evidence>
<sequence>MTFDELQLHDSLLRAVKAEGYTTPTPIQTKAIPHALLGKDVLGVAQTGTGKTAAFALPILQRLSAKAPANGARPVRCLVLTPTRELAGQVGESFATYGKHLPLRHAVIFGGVGQTPQVETLKRGVDVLVATPGRLLDLMEQGFVSLRSLEVFVLDEADRMLDMGFIHDVRKVIKALPLKRQTLFFSATMPPEIVDLSRSILTDPIRVEVTPVSSTAETVSQQVYFVEREQKRGLLTHLLKEGRIPRALVFTRTKHGANRVAKQLEGAGVHAAAIHGNKSQNARERALDDFRTGSIRVLVATDIAARGIDIDGLSHVINYDLPNVPEQYVHRIGRTGRAGASGTALSFCDAEERAYLRDIERTIRRSVPVVEDHPYRAGRPGPRPADFSAPAERDERPERAEGGNRNGGRPAQHARGSGHGGGNGGGGGHPSGQSRRRRGGRGGGRGEGRPEGNRMAQGGGGSGGNRGGSQSSRGQGSAQPRPAAVGGHAPAKAPEAPPPAPRRPSPKWF</sequence>
<evidence type="ECO:0000256" key="11">
    <source>
        <dbReference type="RuleBase" id="RU000492"/>
    </source>
</evidence>
<dbReference type="PROSITE" id="PS51192">
    <property type="entry name" value="HELICASE_ATP_BIND_1"/>
    <property type="match status" value="1"/>
</dbReference>
<evidence type="ECO:0000256" key="3">
    <source>
        <dbReference type="ARBA" id="ARBA00022741"/>
    </source>
</evidence>
<dbReference type="GO" id="GO:0005524">
    <property type="term" value="F:ATP binding"/>
    <property type="evidence" value="ECO:0007669"/>
    <property type="project" value="UniProtKB-KW"/>
</dbReference>
<dbReference type="PANTHER" id="PTHR47959">
    <property type="entry name" value="ATP-DEPENDENT RNA HELICASE RHLE-RELATED"/>
    <property type="match status" value="1"/>
</dbReference>
<evidence type="ECO:0000259" key="15">
    <source>
        <dbReference type="PROSITE" id="PS51195"/>
    </source>
</evidence>
<dbReference type="InterPro" id="IPR014001">
    <property type="entry name" value="Helicase_ATP-bd"/>
</dbReference>
<feature type="domain" description="DEAD-box RNA helicase Q" evidence="15">
    <location>
        <begin position="1"/>
        <end position="29"/>
    </location>
</feature>
<dbReference type="Pfam" id="PF00271">
    <property type="entry name" value="Helicase_C"/>
    <property type="match status" value="1"/>
</dbReference>
<dbReference type="CDD" id="cd18787">
    <property type="entry name" value="SF2_C_DEAD"/>
    <property type="match status" value="1"/>
</dbReference>
<dbReference type="PROSITE" id="PS00039">
    <property type="entry name" value="DEAD_ATP_HELICASE"/>
    <property type="match status" value="1"/>
</dbReference>
<dbReference type="InterPro" id="IPR027417">
    <property type="entry name" value="P-loop_NTPase"/>
</dbReference>
<evidence type="ECO:0000256" key="10">
    <source>
        <dbReference type="PROSITE-ProRule" id="PRU00552"/>
    </source>
</evidence>
<dbReference type="FunFam" id="3.40.50.300:FF:000108">
    <property type="entry name" value="ATP-dependent RNA helicase RhlE"/>
    <property type="match status" value="1"/>
</dbReference>
<evidence type="ECO:0000256" key="2">
    <source>
        <dbReference type="ARBA" id="ARBA00022490"/>
    </source>
</evidence>
<dbReference type="InterPro" id="IPR001650">
    <property type="entry name" value="Helicase_C-like"/>
</dbReference>
<dbReference type="SMART" id="SM00487">
    <property type="entry name" value="DEXDc"/>
    <property type="match status" value="1"/>
</dbReference>
<dbReference type="GO" id="GO:0016787">
    <property type="term" value="F:hydrolase activity"/>
    <property type="evidence" value="ECO:0007669"/>
    <property type="project" value="UniProtKB-KW"/>
</dbReference>
<dbReference type="CDD" id="cd00268">
    <property type="entry name" value="DEADc"/>
    <property type="match status" value="1"/>
</dbReference>
<dbReference type="InterPro" id="IPR044742">
    <property type="entry name" value="DEAD/DEAH_RhlB"/>
</dbReference>
<dbReference type="PANTHER" id="PTHR47959:SF13">
    <property type="entry name" value="ATP-DEPENDENT RNA HELICASE RHLE"/>
    <property type="match status" value="1"/>
</dbReference>
<keyword evidence="6 11" id="KW-0067">ATP-binding</keyword>
<feature type="compositionally biased region" description="Low complexity" evidence="12">
    <location>
        <begin position="468"/>
        <end position="479"/>
    </location>
</feature>
<evidence type="ECO:0000259" key="14">
    <source>
        <dbReference type="PROSITE" id="PS51194"/>
    </source>
</evidence>
<evidence type="ECO:0000256" key="5">
    <source>
        <dbReference type="ARBA" id="ARBA00022806"/>
    </source>
</evidence>
<dbReference type="Gene3D" id="3.40.50.300">
    <property type="entry name" value="P-loop containing nucleotide triphosphate hydrolases"/>
    <property type="match status" value="2"/>
</dbReference>
<evidence type="ECO:0000313" key="16">
    <source>
        <dbReference type="EMBL" id="NMO14781.1"/>
    </source>
</evidence>
<feature type="domain" description="Helicase C-terminal" evidence="14">
    <location>
        <begin position="218"/>
        <end position="378"/>
    </location>
</feature>
<evidence type="ECO:0000256" key="12">
    <source>
        <dbReference type="SAM" id="MobiDB-lite"/>
    </source>
</evidence>
<keyword evidence="5 11" id="KW-0347">Helicase</keyword>
<evidence type="ECO:0000256" key="8">
    <source>
        <dbReference type="ARBA" id="ARBA00047984"/>
    </source>
</evidence>
<keyword evidence="3 11" id="KW-0547">Nucleotide-binding</keyword>
<dbReference type="InterPro" id="IPR014014">
    <property type="entry name" value="RNA_helicase_DEAD_Q_motif"/>
</dbReference>
<organism evidence="16 17">
    <name type="scientific">Pyxidicoccus fallax</name>
    <dbReference type="NCBI Taxonomy" id="394095"/>
    <lineage>
        <taxon>Bacteria</taxon>
        <taxon>Pseudomonadati</taxon>
        <taxon>Myxococcota</taxon>
        <taxon>Myxococcia</taxon>
        <taxon>Myxococcales</taxon>
        <taxon>Cystobacterineae</taxon>
        <taxon>Myxococcaceae</taxon>
        <taxon>Pyxidicoccus</taxon>
    </lineage>
</organism>
<name>A0A848LET9_9BACT</name>
<evidence type="ECO:0000256" key="9">
    <source>
        <dbReference type="ARBA" id="ARBA00074363"/>
    </source>
</evidence>
<dbReference type="GO" id="GO:0042255">
    <property type="term" value="P:ribosome assembly"/>
    <property type="evidence" value="ECO:0007669"/>
    <property type="project" value="UniProtKB-ARBA"/>
</dbReference>
<dbReference type="InterPro" id="IPR050079">
    <property type="entry name" value="DEAD_box_RNA_helicase"/>
</dbReference>
<evidence type="ECO:0000256" key="7">
    <source>
        <dbReference type="ARBA" id="ARBA00038437"/>
    </source>
</evidence>
<dbReference type="EC" id="3.6.4.13" evidence="1"/>
<evidence type="ECO:0000256" key="1">
    <source>
        <dbReference type="ARBA" id="ARBA00012552"/>
    </source>
</evidence>
<feature type="compositionally biased region" description="Gly residues" evidence="12">
    <location>
        <begin position="417"/>
        <end position="430"/>
    </location>
</feature>
<dbReference type="GO" id="GO:0003724">
    <property type="term" value="F:RNA helicase activity"/>
    <property type="evidence" value="ECO:0007669"/>
    <property type="project" value="UniProtKB-EC"/>
</dbReference>
<gene>
    <name evidence="16" type="ORF">HG543_07895</name>
</gene>